<evidence type="ECO:0000256" key="2">
    <source>
        <dbReference type="ARBA" id="ARBA00023315"/>
    </source>
</evidence>
<dbReference type="RefSeq" id="WP_092501666.1">
    <property type="nucleotide sequence ID" value="NZ_LT629695.1"/>
</dbReference>
<dbReference type="OrthoDB" id="119501at2"/>
<dbReference type="CDD" id="cd04301">
    <property type="entry name" value="NAT_SF"/>
    <property type="match status" value="1"/>
</dbReference>
<dbReference type="AlphaFoldDB" id="A0A1G8A1C4"/>
<dbReference type="SUPFAM" id="SSF55729">
    <property type="entry name" value="Acyl-CoA N-acyltransferases (Nat)"/>
    <property type="match status" value="1"/>
</dbReference>
<dbReference type="EMBL" id="LT629695">
    <property type="protein sequence ID" value="SDH14729.1"/>
    <property type="molecule type" value="Genomic_DNA"/>
</dbReference>
<evidence type="ECO:0000259" key="3">
    <source>
        <dbReference type="PROSITE" id="PS51186"/>
    </source>
</evidence>
<proteinExistence type="predicted"/>
<keyword evidence="1 4" id="KW-0808">Transferase</keyword>
<reference evidence="5" key="1">
    <citation type="submission" date="2016-10" db="EMBL/GenBank/DDBJ databases">
        <authorList>
            <person name="Varghese N."/>
            <person name="Submissions S."/>
        </authorList>
    </citation>
    <scope>NUCLEOTIDE SEQUENCE [LARGE SCALE GENOMIC DNA]</scope>
    <source>
        <strain evidence="5">DSM 22002</strain>
    </source>
</reference>
<feature type="domain" description="N-acetyltransferase" evidence="3">
    <location>
        <begin position="6"/>
        <end position="176"/>
    </location>
</feature>
<organism evidence="4 5">
    <name type="scientific">Agrococcus jejuensis</name>
    <dbReference type="NCBI Taxonomy" id="399736"/>
    <lineage>
        <taxon>Bacteria</taxon>
        <taxon>Bacillati</taxon>
        <taxon>Actinomycetota</taxon>
        <taxon>Actinomycetes</taxon>
        <taxon>Micrococcales</taxon>
        <taxon>Microbacteriaceae</taxon>
        <taxon>Agrococcus</taxon>
    </lineage>
</organism>
<dbReference type="Gene3D" id="3.40.630.30">
    <property type="match status" value="1"/>
</dbReference>
<dbReference type="PANTHER" id="PTHR43877">
    <property type="entry name" value="AMINOALKYLPHOSPHONATE N-ACETYLTRANSFERASE-RELATED-RELATED"/>
    <property type="match status" value="1"/>
</dbReference>
<dbReference type="Proteomes" id="UP000198822">
    <property type="component" value="Chromosome I"/>
</dbReference>
<name>A0A1G8A1C4_9MICO</name>
<dbReference type="InterPro" id="IPR016181">
    <property type="entry name" value="Acyl_CoA_acyltransferase"/>
</dbReference>
<dbReference type="PANTHER" id="PTHR43877:SF2">
    <property type="entry name" value="AMINOALKYLPHOSPHONATE N-ACETYLTRANSFERASE-RELATED"/>
    <property type="match status" value="1"/>
</dbReference>
<evidence type="ECO:0000313" key="4">
    <source>
        <dbReference type="EMBL" id="SDH14729.1"/>
    </source>
</evidence>
<evidence type="ECO:0000256" key="1">
    <source>
        <dbReference type="ARBA" id="ARBA00022679"/>
    </source>
</evidence>
<dbReference type="PROSITE" id="PS51186">
    <property type="entry name" value="GNAT"/>
    <property type="match status" value="1"/>
</dbReference>
<dbReference type="STRING" id="399736.SAMN04489720_0207"/>
<dbReference type="Pfam" id="PF13508">
    <property type="entry name" value="Acetyltransf_7"/>
    <property type="match status" value="1"/>
</dbReference>
<dbReference type="InterPro" id="IPR000182">
    <property type="entry name" value="GNAT_dom"/>
</dbReference>
<sequence length="184" mass="19423">MRTTTVDVGQLPASSSDDAPLVERLVAIVNDAYAAGEVGMWRDGAARVTSQGMRALIAAGEIVHAGIDGRTVGCVHLRRVDATTWAFGMLATDPAVQGGGIGRTLVDAAESIAQSRGASRMQLELLVPTAQEQASKAALGAWYARRGYAITTTRPFALDYPEIAGHLAVECEYQVWHRSLAASA</sequence>
<evidence type="ECO:0000313" key="5">
    <source>
        <dbReference type="Proteomes" id="UP000198822"/>
    </source>
</evidence>
<dbReference type="InterPro" id="IPR050832">
    <property type="entry name" value="Bact_Acetyltransf"/>
</dbReference>
<protein>
    <submittedName>
        <fullName evidence="4">Acetyltransferase (GNAT) family protein</fullName>
    </submittedName>
</protein>
<dbReference type="GO" id="GO:0016747">
    <property type="term" value="F:acyltransferase activity, transferring groups other than amino-acyl groups"/>
    <property type="evidence" value="ECO:0007669"/>
    <property type="project" value="InterPro"/>
</dbReference>
<gene>
    <name evidence="4" type="ORF">SAMN04489720_0207</name>
</gene>
<keyword evidence="5" id="KW-1185">Reference proteome</keyword>
<accession>A0A1G8A1C4</accession>
<keyword evidence="2" id="KW-0012">Acyltransferase</keyword>